<dbReference type="Proteomes" id="UP001208570">
    <property type="component" value="Unassembled WGS sequence"/>
</dbReference>
<dbReference type="SUPFAM" id="SSF81790">
    <property type="entry name" value="Myosin phosphatase inhibitor 17kDa protein, CPI-17"/>
    <property type="match status" value="1"/>
</dbReference>
<dbReference type="GO" id="GO:0004865">
    <property type="term" value="F:protein serine/threonine phosphatase inhibitor activity"/>
    <property type="evidence" value="ECO:0007669"/>
    <property type="project" value="TreeGrafter"/>
</dbReference>
<dbReference type="AlphaFoldDB" id="A0AAD9MZM5"/>
<feature type="compositionally biased region" description="Polar residues" evidence="4">
    <location>
        <begin position="13"/>
        <end position="32"/>
    </location>
</feature>
<accession>A0AAD9MZM5</accession>
<evidence type="ECO:0000313" key="6">
    <source>
        <dbReference type="Proteomes" id="UP001208570"/>
    </source>
</evidence>
<evidence type="ECO:0000256" key="1">
    <source>
        <dbReference type="ARBA" id="ARBA00005483"/>
    </source>
</evidence>
<dbReference type="InterPro" id="IPR008025">
    <property type="entry name" value="CPI-17"/>
</dbReference>
<organism evidence="5 6">
    <name type="scientific">Paralvinella palmiformis</name>
    <dbReference type="NCBI Taxonomy" id="53620"/>
    <lineage>
        <taxon>Eukaryota</taxon>
        <taxon>Metazoa</taxon>
        <taxon>Spiralia</taxon>
        <taxon>Lophotrochozoa</taxon>
        <taxon>Annelida</taxon>
        <taxon>Polychaeta</taxon>
        <taxon>Sedentaria</taxon>
        <taxon>Canalipalpata</taxon>
        <taxon>Terebellida</taxon>
        <taxon>Terebelliformia</taxon>
        <taxon>Alvinellidae</taxon>
        <taxon>Paralvinella</taxon>
    </lineage>
</organism>
<keyword evidence="3" id="KW-0650">Protein phosphatase inhibitor</keyword>
<gene>
    <name evidence="5" type="ORF">LSH36_427g07033</name>
</gene>
<dbReference type="Gene3D" id="1.10.150.220">
    <property type="entry name" value="CPI-17"/>
    <property type="match status" value="2"/>
</dbReference>
<evidence type="ECO:0000256" key="2">
    <source>
        <dbReference type="ARBA" id="ARBA00022553"/>
    </source>
</evidence>
<evidence type="ECO:0000256" key="3">
    <source>
        <dbReference type="ARBA" id="ARBA00023272"/>
    </source>
</evidence>
<dbReference type="GO" id="GO:0005737">
    <property type="term" value="C:cytoplasm"/>
    <property type="evidence" value="ECO:0007669"/>
    <property type="project" value="InterPro"/>
</dbReference>
<dbReference type="EMBL" id="JAODUP010000427">
    <property type="protein sequence ID" value="KAK2150038.1"/>
    <property type="molecule type" value="Genomic_DNA"/>
</dbReference>
<keyword evidence="2" id="KW-0597">Phosphoprotein</keyword>
<dbReference type="PANTHER" id="PTHR16188:SF14">
    <property type="entry name" value="GEO07393P1"/>
    <property type="match status" value="1"/>
</dbReference>
<evidence type="ECO:0000256" key="4">
    <source>
        <dbReference type="SAM" id="MobiDB-lite"/>
    </source>
</evidence>
<dbReference type="PANTHER" id="PTHR16188">
    <property type="entry name" value="PROTEIN PHOSPHATASE 1 INHIBITOR POTENTIATED BY PROTEIN KINASE C"/>
    <property type="match status" value="1"/>
</dbReference>
<proteinExistence type="inferred from homology"/>
<comment type="similarity">
    <text evidence="1">Belongs to the PP1 inhibitor family.</text>
</comment>
<sequence length="232" mass="26755">MTTLNSAYHRGGISSQSGEQYSNKPQNMTSHHNVGFHSHTNKEEYQEERKKYLTAKYPQHQMRLIRKRLEVEDWVDTQLRALYDVGLHGHSMFHHRHLPGFDSLHNVLVSGRIFLGANFPVCTDPGIVKRYMASIQFFHISEKDDVWRRVGSAAAIGRALITCYCIQCSDSESIAVDETDTYDCEIDIDELLDIEKVSERRKFIQEQIANVRKSPEVINQFVEELLQKASTL</sequence>
<comment type="caution">
    <text evidence="5">The sequence shown here is derived from an EMBL/GenBank/DDBJ whole genome shotgun (WGS) entry which is preliminary data.</text>
</comment>
<feature type="region of interest" description="Disordered" evidence="4">
    <location>
        <begin position="1"/>
        <end position="47"/>
    </location>
</feature>
<reference evidence="5" key="1">
    <citation type="journal article" date="2023" name="Mol. Biol. Evol.">
        <title>Third-Generation Sequencing Reveals the Adaptive Role of the Epigenome in Three Deep-Sea Polychaetes.</title>
        <authorList>
            <person name="Perez M."/>
            <person name="Aroh O."/>
            <person name="Sun Y."/>
            <person name="Lan Y."/>
            <person name="Juniper S.K."/>
            <person name="Young C.R."/>
            <person name="Angers B."/>
            <person name="Qian P.Y."/>
        </authorList>
    </citation>
    <scope>NUCLEOTIDE SEQUENCE</scope>
    <source>
        <strain evidence="5">P08H-3</strain>
    </source>
</reference>
<keyword evidence="6" id="KW-1185">Reference proteome</keyword>
<protein>
    <submittedName>
        <fullName evidence="5">Uncharacterized protein</fullName>
    </submittedName>
</protein>
<evidence type="ECO:0000313" key="5">
    <source>
        <dbReference type="EMBL" id="KAK2150038.1"/>
    </source>
</evidence>
<name>A0AAD9MZM5_9ANNE</name>
<dbReference type="InterPro" id="IPR036658">
    <property type="entry name" value="CPI-17_sf"/>
</dbReference>